<dbReference type="InterPro" id="IPR011333">
    <property type="entry name" value="SKP1/BTB/POZ_sf"/>
</dbReference>
<evidence type="ECO:0000313" key="2">
    <source>
        <dbReference type="Proteomes" id="UP000749559"/>
    </source>
</evidence>
<sequence length="229" mass="26159">MPRPRISESEKKWRKKLRDQARLGRSVYLGDQIKRWFKLKEFYGVSHSALARILMDSYERWGEKVEPESSQEPDLKPIAGWNIPMEKEHDLTKDPLPKSSLKQNKQRDLPVQSLAGPYDRKQSKELQNLGKLAVKFSDISSKLTTLRKDTKSADIIFVIKDGTEVSAHKTIVSRFSKALRQKKAMKYVGPLLSDATQCGLDGFLDLVYGLEVSLTTENFNDILHVAEVL</sequence>
<evidence type="ECO:0000313" key="1">
    <source>
        <dbReference type="EMBL" id="CAH1793983.1"/>
    </source>
</evidence>
<reference evidence="1" key="1">
    <citation type="submission" date="2022-03" db="EMBL/GenBank/DDBJ databases">
        <authorList>
            <person name="Martin C."/>
        </authorList>
    </citation>
    <scope>NUCLEOTIDE SEQUENCE</scope>
</reference>
<keyword evidence="2" id="KW-1185">Reference proteome</keyword>
<dbReference type="PROSITE" id="PS50097">
    <property type="entry name" value="BTB"/>
    <property type="match status" value="1"/>
</dbReference>
<name>A0A8J1UJY1_OWEFU</name>
<comment type="caution">
    <text evidence="1">The sequence shown here is derived from an EMBL/GenBank/DDBJ whole genome shotgun (WGS) entry which is preliminary data.</text>
</comment>
<accession>A0A8J1UJY1</accession>
<proteinExistence type="predicted"/>
<dbReference type="InterPro" id="IPR000210">
    <property type="entry name" value="BTB/POZ_dom"/>
</dbReference>
<feature type="non-terminal residue" evidence="1">
    <location>
        <position position="1"/>
    </location>
</feature>
<dbReference type="Proteomes" id="UP000749559">
    <property type="component" value="Unassembled WGS sequence"/>
</dbReference>
<dbReference type="Pfam" id="PF00651">
    <property type="entry name" value="BTB"/>
    <property type="match status" value="1"/>
</dbReference>
<dbReference type="EMBL" id="CAIIXF020000009">
    <property type="protein sequence ID" value="CAH1793983.1"/>
    <property type="molecule type" value="Genomic_DNA"/>
</dbReference>
<organism evidence="1 2">
    <name type="scientific">Owenia fusiformis</name>
    <name type="common">Polychaete worm</name>
    <dbReference type="NCBI Taxonomy" id="6347"/>
    <lineage>
        <taxon>Eukaryota</taxon>
        <taxon>Metazoa</taxon>
        <taxon>Spiralia</taxon>
        <taxon>Lophotrochozoa</taxon>
        <taxon>Annelida</taxon>
        <taxon>Polychaeta</taxon>
        <taxon>Sedentaria</taxon>
        <taxon>Canalipalpata</taxon>
        <taxon>Sabellida</taxon>
        <taxon>Oweniida</taxon>
        <taxon>Oweniidae</taxon>
        <taxon>Owenia</taxon>
    </lineage>
</organism>
<dbReference type="SUPFAM" id="SSF54695">
    <property type="entry name" value="POZ domain"/>
    <property type="match status" value="1"/>
</dbReference>
<dbReference type="Gene3D" id="3.30.710.10">
    <property type="entry name" value="Potassium Channel Kv1.1, Chain A"/>
    <property type="match status" value="1"/>
</dbReference>
<gene>
    <name evidence="1" type="ORF">OFUS_LOCUS18758</name>
</gene>
<protein>
    <submittedName>
        <fullName evidence="1">Uncharacterized protein</fullName>
    </submittedName>
</protein>
<dbReference type="AlphaFoldDB" id="A0A8J1UJY1"/>